<reference evidence="2" key="1">
    <citation type="journal article" date="2022" name="Int. J. Mol. Sci.">
        <title>Draft Genome of Tanacetum Coccineum: Genomic Comparison of Closely Related Tanacetum-Family Plants.</title>
        <authorList>
            <person name="Yamashiro T."/>
            <person name="Shiraishi A."/>
            <person name="Nakayama K."/>
            <person name="Satake H."/>
        </authorList>
    </citation>
    <scope>NUCLEOTIDE SEQUENCE</scope>
</reference>
<proteinExistence type="predicted"/>
<feature type="compositionally biased region" description="Polar residues" evidence="1">
    <location>
        <begin position="52"/>
        <end position="66"/>
    </location>
</feature>
<comment type="caution">
    <text evidence="2">The sequence shown here is derived from an EMBL/GenBank/DDBJ whole genome shotgun (WGS) entry which is preliminary data.</text>
</comment>
<dbReference type="Proteomes" id="UP001151760">
    <property type="component" value="Unassembled WGS sequence"/>
</dbReference>
<organism evidence="2 3">
    <name type="scientific">Tanacetum coccineum</name>
    <dbReference type="NCBI Taxonomy" id="301880"/>
    <lineage>
        <taxon>Eukaryota</taxon>
        <taxon>Viridiplantae</taxon>
        <taxon>Streptophyta</taxon>
        <taxon>Embryophyta</taxon>
        <taxon>Tracheophyta</taxon>
        <taxon>Spermatophyta</taxon>
        <taxon>Magnoliopsida</taxon>
        <taxon>eudicotyledons</taxon>
        <taxon>Gunneridae</taxon>
        <taxon>Pentapetalae</taxon>
        <taxon>asterids</taxon>
        <taxon>campanulids</taxon>
        <taxon>Asterales</taxon>
        <taxon>Asteraceae</taxon>
        <taxon>Asteroideae</taxon>
        <taxon>Anthemideae</taxon>
        <taxon>Anthemidinae</taxon>
        <taxon>Tanacetum</taxon>
    </lineage>
</organism>
<dbReference type="SUPFAM" id="SSF57756">
    <property type="entry name" value="Retrovirus zinc finger-like domains"/>
    <property type="match status" value="1"/>
</dbReference>
<keyword evidence="3" id="KW-1185">Reference proteome</keyword>
<reference evidence="2" key="2">
    <citation type="submission" date="2022-01" db="EMBL/GenBank/DDBJ databases">
        <authorList>
            <person name="Yamashiro T."/>
            <person name="Shiraishi A."/>
            <person name="Satake H."/>
            <person name="Nakayama K."/>
        </authorList>
    </citation>
    <scope>NUCLEOTIDE SEQUENCE</scope>
</reference>
<feature type="region of interest" description="Disordered" evidence="1">
    <location>
        <begin position="118"/>
        <end position="150"/>
    </location>
</feature>
<gene>
    <name evidence="2" type="ORF">Tco_0839875</name>
</gene>
<evidence type="ECO:0000313" key="2">
    <source>
        <dbReference type="EMBL" id="GJT05413.1"/>
    </source>
</evidence>
<name>A0ABQ5AVP9_9ASTR</name>
<accession>A0ABQ5AVP9</accession>
<protein>
    <submittedName>
        <fullName evidence="2">Gag-pol polyprotein</fullName>
    </submittedName>
</protein>
<feature type="region of interest" description="Disordered" evidence="1">
    <location>
        <begin position="281"/>
        <end position="305"/>
    </location>
</feature>
<sequence>MINRFPNSVICPKSVTCPPDARIFRQNAVNSLALLAAAQPYSDNYYQAPKPQRTNTTSYFTRPSASTRHKGKEITKPVTPQSESVSEEDSDHEQAQRDKDMQKNLALLAKYFKKLYKPTNNNLRTSSNSRNKTKDTTPRYNNDNQSGQFGNQRTMTVARARETVGSQVVQPNGIQCFNCKGFQHYAKECKKPKRVKDYTYHKEKMMMCKQAEQGVPLQAEQADWLEDTNEEIDEQELEAYYSLMAKIQEVLPEESSFTNHPLEQVQNYDENNVFANERRHFEQPESINDTYVSEKDDSNVTPDSSNICNNDNHVDQSATECDDESAALANLIANLTLDIEENKTILKQLKKANASLT</sequence>
<dbReference type="EMBL" id="BQNB010012584">
    <property type="protein sequence ID" value="GJT05413.1"/>
    <property type="molecule type" value="Genomic_DNA"/>
</dbReference>
<evidence type="ECO:0000256" key="1">
    <source>
        <dbReference type="SAM" id="MobiDB-lite"/>
    </source>
</evidence>
<dbReference type="InterPro" id="IPR036875">
    <property type="entry name" value="Znf_CCHC_sf"/>
</dbReference>
<feature type="compositionally biased region" description="Low complexity" evidence="1">
    <location>
        <begin position="118"/>
        <end position="130"/>
    </location>
</feature>
<feature type="region of interest" description="Disordered" evidence="1">
    <location>
        <begin position="45"/>
        <end position="98"/>
    </location>
</feature>
<evidence type="ECO:0000313" key="3">
    <source>
        <dbReference type="Proteomes" id="UP001151760"/>
    </source>
</evidence>
<feature type="compositionally biased region" description="Polar residues" evidence="1">
    <location>
        <begin position="138"/>
        <end position="150"/>
    </location>
</feature>